<evidence type="ECO:0000256" key="4">
    <source>
        <dbReference type="ARBA" id="ARBA00022777"/>
    </source>
</evidence>
<protein>
    <recommendedName>
        <fullName evidence="7">Protein kinase domain-containing protein</fullName>
    </recommendedName>
</protein>
<reference evidence="8" key="1">
    <citation type="submission" date="2021-01" db="EMBL/GenBank/DDBJ databases">
        <authorList>
            <person name="Corre E."/>
            <person name="Pelletier E."/>
            <person name="Niang G."/>
            <person name="Scheremetjew M."/>
            <person name="Finn R."/>
            <person name="Kale V."/>
            <person name="Holt S."/>
            <person name="Cochrane G."/>
            <person name="Meng A."/>
            <person name="Brown T."/>
            <person name="Cohen L."/>
        </authorList>
    </citation>
    <scope>NUCLEOTIDE SEQUENCE</scope>
    <source>
        <strain evidence="8">NIES-381</strain>
    </source>
</reference>
<keyword evidence="4" id="KW-0418">Kinase</keyword>
<dbReference type="InterPro" id="IPR000719">
    <property type="entry name" value="Prot_kinase_dom"/>
</dbReference>
<dbReference type="AlphaFoldDB" id="A0A7S1IH22"/>
<proteinExistence type="predicted"/>
<keyword evidence="5" id="KW-0067">ATP-binding</keyword>
<evidence type="ECO:0000256" key="1">
    <source>
        <dbReference type="ARBA" id="ARBA00022527"/>
    </source>
</evidence>
<dbReference type="InterPro" id="IPR011009">
    <property type="entry name" value="Kinase-like_dom_sf"/>
</dbReference>
<name>A0A7S1IH22_9EUGL</name>
<dbReference type="EMBL" id="HBGA01063130">
    <property type="protein sequence ID" value="CAD9012302.1"/>
    <property type="molecule type" value="Transcribed_RNA"/>
</dbReference>
<keyword evidence="2" id="KW-0808">Transferase</keyword>
<dbReference type="PANTHER" id="PTHR24055">
    <property type="entry name" value="MITOGEN-ACTIVATED PROTEIN KINASE"/>
    <property type="match status" value="1"/>
</dbReference>
<dbReference type="Pfam" id="PF00069">
    <property type="entry name" value="Pkinase"/>
    <property type="match status" value="1"/>
</dbReference>
<dbReference type="PROSITE" id="PS00108">
    <property type="entry name" value="PROTEIN_KINASE_ST"/>
    <property type="match status" value="1"/>
</dbReference>
<evidence type="ECO:0000259" key="7">
    <source>
        <dbReference type="PROSITE" id="PS50011"/>
    </source>
</evidence>
<dbReference type="Gene3D" id="3.30.200.20">
    <property type="entry name" value="Phosphorylase Kinase, domain 1"/>
    <property type="match status" value="1"/>
</dbReference>
<dbReference type="GO" id="GO:0005524">
    <property type="term" value="F:ATP binding"/>
    <property type="evidence" value="ECO:0007669"/>
    <property type="project" value="UniProtKB-KW"/>
</dbReference>
<dbReference type="SUPFAM" id="SSF56112">
    <property type="entry name" value="Protein kinase-like (PK-like)"/>
    <property type="match status" value="1"/>
</dbReference>
<dbReference type="Gene3D" id="1.10.510.10">
    <property type="entry name" value="Transferase(Phosphotransferase) domain 1"/>
    <property type="match status" value="1"/>
</dbReference>
<sequence length="648" mass="74114">MSRGVSFHLHPRFRFVKLLGSGGFGHVCLAYDTKTVLEHNYLGDGRRKAFKITFQHINGDDADTIAATINNERASFRLVTPPGEFWPFYAEFQKPPPPGSRIKLRTFERVAIKRIIDVFSDMQHCKYTLREIKLLRYFDHPNIITLRGIFLPHVAVQNNPASNKWEDLYFVNDLMDNNLRAIVKDKEQVIRGEHASYFMYQIFCGVKAMHDVGIIHRDLKPHNILVNTDCELKICDFGMARKEELSIEMSDEVQTIWYRAPELLVDMRSYSKPIDMWSCGTILGELLCRKALFMGRHALHMVQLIIQMLGTPAEEDIFFPENQNRVRAFIKKLNHPPIDWKQWCPTASEAALDLISTLLVFNPAKRITIEEALNHPFLSMYRDPDLEGDDPMDVDLPEQANLTSSLAMSAGSMGASMGSGVFERMVSMDVAQAQALPPELKAEMHKLLQTIVDVCMGERERADVVSTLSEVVPMVINLCPSTSESFISLGWKKNSFDEPINTQGLVQYVQKLERIESKLDQQAHERRKQPTAPPCEKKRARLRQFDDTFEEMFKDLSSTAQEQAVMEKVRGMLEDEIEEFRHQHPELACDPPERKQDNREGHSFRNRVPHPIQIGGDVMDIADANIIEMTETCYTPVTPCASADWTTV</sequence>
<evidence type="ECO:0000256" key="2">
    <source>
        <dbReference type="ARBA" id="ARBA00022679"/>
    </source>
</evidence>
<evidence type="ECO:0000313" key="8">
    <source>
        <dbReference type="EMBL" id="CAD9012302.1"/>
    </source>
</evidence>
<evidence type="ECO:0000256" key="3">
    <source>
        <dbReference type="ARBA" id="ARBA00022741"/>
    </source>
</evidence>
<dbReference type="InterPro" id="IPR050117">
    <property type="entry name" value="MAPK"/>
</dbReference>
<keyword evidence="1" id="KW-0723">Serine/threonine-protein kinase</keyword>
<keyword evidence="3" id="KW-0547">Nucleotide-binding</keyword>
<dbReference type="SMART" id="SM00220">
    <property type="entry name" value="S_TKc"/>
    <property type="match status" value="1"/>
</dbReference>
<evidence type="ECO:0000256" key="5">
    <source>
        <dbReference type="ARBA" id="ARBA00022840"/>
    </source>
</evidence>
<dbReference type="InterPro" id="IPR003527">
    <property type="entry name" value="MAP_kinase_CS"/>
</dbReference>
<accession>A0A7S1IH22</accession>
<gene>
    <name evidence="8" type="ORF">EGYM00392_LOCUS23403</name>
</gene>
<evidence type="ECO:0000256" key="6">
    <source>
        <dbReference type="SAM" id="MobiDB-lite"/>
    </source>
</evidence>
<dbReference type="FunFam" id="1.10.510.10:FF:000624">
    <property type="entry name" value="Mitogen-activated protein kinase"/>
    <property type="match status" value="1"/>
</dbReference>
<dbReference type="GO" id="GO:0004707">
    <property type="term" value="F:MAP kinase activity"/>
    <property type="evidence" value="ECO:0007669"/>
    <property type="project" value="InterPro"/>
</dbReference>
<dbReference type="InterPro" id="IPR008271">
    <property type="entry name" value="Ser/Thr_kinase_AS"/>
</dbReference>
<dbReference type="PROSITE" id="PS50011">
    <property type="entry name" value="PROTEIN_KINASE_DOM"/>
    <property type="match status" value="1"/>
</dbReference>
<feature type="domain" description="Protein kinase" evidence="7">
    <location>
        <begin position="13"/>
        <end position="378"/>
    </location>
</feature>
<feature type="compositionally biased region" description="Basic and acidic residues" evidence="6">
    <location>
        <begin position="587"/>
        <end position="603"/>
    </location>
</feature>
<dbReference type="PROSITE" id="PS01351">
    <property type="entry name" value="MAPK"/>
    <property type="match status" value="1"/>
</dbReference>
<feature type="region of interest" description="Disordered" evidence="6">
    <location>
        <begin position="587"/>
        <end position="611"/>
    </location>
</feature>
<organism evidence="8">
    <name type="scientific">Eutreptiella gymnastica</name>
    <dbReference type="NCBI Taxonomy" id="73025"/>
    <lineage>
        <taxon>Eukaryota</taxon>
        <taxon>Discoba</taxon>
        <taxon>Euglenozoa</taxon>
        <taxon>Euglenida</taxon>
        <taxon>Spirocuta</taxon>
        <taxon>Euglenophyceae</taxon>
        <taxon>Eutreptiales</taxon>
        <taxon>Eutreptiaceae</taxon>
        <taxon>Eutreptiella</taxon>
    </lineage>
</organism>